<organism evidence="3 5">
    <name type="scientific">Phytophthora rubi</name>
    <dbReference type="NCBI Taxonomy" id="129364"/>
    <lineage>
        <taxon>Eukaryota</taxon>
        <taxon>Sar</taxon>
        <taxon>Stramenopiles</taxon>
        <taxon>Oomycota</taxon>
        <taxon>Peronosporomycetes</taxon>
        <taxon>Peronosporales</taxon>
        <taxon>Peronosporaceae</taxon>
        <taxon>Phytophthora</taxon>
    </lineage>
</organism>
<sequence>MEGAQSPRRRSMVQSLLVPQHHLLGSHCATKTEGNHRQFLRSLPSAHAAQAATDKERYQQELLNSPQIDAESAEAVHDSNAYSGG</sequence>
<gene>
    <name evidence="2" type="ORF">PR001_g16668</name>
    <name evidence="3" type="ORF">PR003_g14499</name>
</gene>
<name>A0A6A4F2K1_9STRA</name>
<proteinExistence type="predicted"/>
<evidence type="ECO:0000256" key="1">
    <source>
        <dbReference type="SAM" id="MobiDB-lite"/>
    </source>
</evidence>
<reference evidence="3 5" key="1">
    <citation type="submission" date="2018-08" db="EMBL/GenBank/DDBJ databases">
        <title>Genomic investigation of the strawberry pathogen Phytophthora fragariae indicates pathogenicity is determined by transcriptional variation in three key races.</title>
        <authorList>
            <person name="Adams T.M."/>
            <person name="Armitage A.D."/>
            <person name="Sobczyk M.K."/>
            <person name="Bates H.J."/>
            <person name="Dunwell J.M."/>
            <person name="Nellist C.F."/>
            <person name="Harrison R.J."/>
        </authorList>
    </citation>
    <scope>NUCLEOTIDE SEQUENCE [LARGE SCALE GENOMIC DNA]</scope>
    <source>
        <strain evidence="2 4">SCRP249</strain>
        <strain evidence="3 5">SCRP333</strain>
    </source>
</reference>
<accession>A0A6A4F2K1</accession>
<evidence type="ECO:0000313" key="3">
    <source>
        <dbReference type="EMBL" id="KAE9332486.1"/>
    </source>
</evidence>
<evidence type="ECO:0000313" key="2">
    <source>
        <dbReference type="EMBL" id="KAE9008548.1"/>
    </source>
</evidence>
<protein>
    <submittedName>
        <fullName evidence="3">Uncharacterized protein</fullName>
    </submittedName>
</protein>
<feature type="region of interest" description="Disordered" evidence="1">
    <location>
        <begin position="65"/>
        <end position="85"/>
    </location>
</feature>
<keyword evidence="5" id="KW-1185">Reference proteome</keyword>
<dbReference type="EMBL" id="QXFT01000962">
    <property type="protein sequence ID" value="KAE9332486.1"/>
    <property type="molecule type" value="Genomic_DNA"/>
</dbReference>
<comment type="caution">
    <text evidence="3">The sequence shown here is derived from an EMBL/GenBank/DDBJ whole genome shotgun (WGS) entry which is preliminary data.</text>
</comment>
<dbReference type="Proteomes" id="UP000434957">
    <property type="component" value="Unassembled WGS sequence"/>
</dbReference>
<dbReference type="AlphaFoldDB" id="A0A6A4F2K1"/>
<evidence type="ECO:0000313" key="5">
    <source>
        <dbReference type="Proteomes" id="UP000434957"/>
    </source>
</evidence>
<dbReference type="EMBL" id="QXFV01001330">
    <property type="protein sequence ID" value="KAE9008548.1"/>
    <property type="molecule type" value="Genomic_DNA"/>
</dbReference>
<evidence type="ECO:0000313" key="4">
    <source>
        <dbReference type="Proteomes" id="UP000429607"/>
    </source>
</evidence>
<dbReference type="Proteomes" id="UP000429607">
    <property type="component" value="Unassembled WGS sequence"/>
</dbReference>